<dbReference type="InterPro" id="IPR043760">
    <property type="entry name" value="PycTM_dom"/>
</dbReference>
<name>A0A559SSL9_9HYPH</name>
<dbReference type="AlphaFoldDB" id="A0A559SSL9"/>
<keyword evidence="6" id="KW-0051">Antiviral defense</keyword>
<organism evidence="10 11">
    <name type="scientific">Rhizobium mongolense USDA 1844</name>
    <dbReference type="NCBI Taxonomy" id="1079460"/>
    <lineage>
        <taxon>Bacteria</taxon>
        <taxon>Pseudomonadati</taxon>
        <taxon>Pseudomonadota</taxon>
        <taxon>Alphaproteobacteria</taxon>
        <taxon>Hyphomicrobiales</taxon>
        <taxon>Rhizobiaceae</taxon>
        <taxon>Rhizobium/Agrobacterium group</taxon>
        <taxon>Rhizobium</taxon>
    </lineage>
</organism>
<dbReference type="Proteomes" id="UP000319824">
    <property type="component" value="Unassembled WGS sequence"/>
</dbReference>
<evidence type="ECO:0000256" key="7">
    <source>
        <dbReference type="ARBA" id="ARBA00023136"/>
    </source>
</evidence>
<evidence type="ECO:0000256" key="3">
    <source>
        <dbReference type="ARBA" id="ARBA00022692"/>
    </source>
</evidence>
<evidence type="ECO:0000256" key="5">
    <source>
        <dbReference type="ARBA" id="ARBA00022989"/>
    </source>
</evidence>
<evidence type="ECO:0000313" key="10">
    <source>
        <dbReference type="EMBL" id="TVZ65346.1"/>
    </source>
</evidence>
<protein>
    <recommendedName>
        <fullName evidence="9">Pycsar effector protein domain-containing protein</fullName>
    </recommendedName>
</protein>
<evidence type="ECO:0000256" key="2">
    <source>
        <dbReference type="ARBA" id="ARBA00022475"/>
    </source>
</evidence>
<dbReference type="RefSeq" id="WP_022713610.1">
    <property type="nucleotide sequence ID" value="NZ_ATTQ01000002.1"/>
</dbReference>
<sequence>MPEIPTSLLDRFLRSDAPIYAAPGENKRDYVDKMLLAALQEAQVTARSYDTKAQIVGAGYILALNLVLHFGDLLPTRAPLGPLFYAVVWGVVILPILQFGHVLYPSRTRAEKELLAKTSGASHQRVYYVDPDTFADLQDLVQQALRSDWTSVLGAELLKTSRVRIIKQLRFRRGLMMAVVSFIVLGGEQFIRSLAIA</sequence>
<feature type="transmembrane region" description="Helical" evidence="8">
    <location>
        <begin position="53"/>
        <end position="71"/>
    </location>
</feature>
<keyword evidence="5 8" id="KW-1133">Transmembrane helix</keyword>
<evidence type="ECO:0000256" key="1">
    <source>
        <dbReference type="ARBA" id="ARBA00004236"/>
    </source>
</evidence>
<comment type="caution">
    <text evidence="10">The sequence shown here is derived from an EMBL/GenBank/DDBJ whole genome shotgun (WGS) entry which is preliminary data.</text>
</comment>
<reference evidence="10 11" key="1">
    <citation type="submission" date="2019-06" db="EMBL/GenBank/DDBJ databases">
        <title>Pac Bio to generate improved reference genome sequences for organisms with transposon mutant libraries (support for FEBA project).</title>
        <authorList>
            <person name="Blow M."/>
        </authorList>
    </citation>
    <scope>NUCLEOTIDE SEQUENCE [LARGE SCALE GENOMIC DNA]</scope>
    <source>
        <strain evidence="10 11">USDA 1844</strain>
    </source>
</reference>
<dbReference type="Pfam" id="PF18967">
    <property type="entry name" value="PycTM"/>
    <property type="match status" value="1"/>
</dbReference>
<keyword evidence="4" id="KW-0547">Nucleotide-binding</keyword>
<feature type="transmembrane region" description="Helical" evidence="8">
    <location>
        <begin position="174"/>
        <end position="191"/>
    </location>
</feature>
<feature type="transmembrane region" description="Helical" evidence="8">
    <location>
        <begin position="83"/>
        <end position="104"/>
    </location>
</feature>
<keyword evidence="2" id="KW-1003">Cell membrane</keyword>
<evidence type="ECO:0000259" key="9">
    <source>
        <dbReference type="Pfam" id="PF18967"/>
    </source>
</evidence>
<comment type="subcellular location">
    <subcellularLocation>
        <location evidence="1">Cell membrane</location>
    </subcellularLocation>
</comment>
<proteinExistence type="predicted"/>
<gene>
    <name evidence="10" type="ORF">BCL32_5647</name>
</gene>
<evidence type="ECO:0000256" key="4">
    <source>
        <dbReference type="ARBA" id="ARBA00022741"/>
    </source>
</evidence>
<accession>A0A559SSL9</accession>
<keyword evidence="3 8" id="KW-0812">Transmembrane</keyword>
<feature type="domain" description="Pycsar effector protein" evidence="9">
    <location>
        <begin position="35"/>
        <end position="184"/>
    </location>
</feature>
<keyword evidence="7 8" id="KW-0472">Membrane</keyword>
<evidence type="ECO:0000313" key="11">
    <source>
        <dbReference type="Proteomes" id="UP000319824"/>
    </source>
</evidence>
<evidence type="ECO:0000256" key="6">
    <source>
        <dbReference type="ARBA" id="ARBA00023118"/>
    </source>
</evidence>
<evidence type="ECO:0000256" key="8">
    <source>
        <dbReference type="SAM" id="Phobius"/>
    </source>
</evidence>
<dbReference type="EMBL" id="VISO01000003">
    <property type="protein sequence ID" value="TVZ65346.1"/>
    <property type="molecule type" value="Genomic_DNA"/>
</dbReference>